<comment type="caution">
    <text evidence="2">The sequence shown here is derived from an EMBL/GenBank/DDBJ whole genome shotgun (WGS) entry which is preliminary data.</text>
</comment>
<feature type="compositionally biased region" description="Acidic residues" evidence="1">
    <location>
        <begin position="109"/>
        <end position="120"/>
    </location>
</feature>
<evidence type="ECO:0000256" key="1">
    <source>
        <dbReference type="SAM" id="MobiDB-lite"/>
    </source>
</evidence>
<reference evidence="2" key="2">
    <citation type="submission" date="2023-05" db="EMBL/GenBank/DDBJ databases">
        <authorList>
            <person name="Schelkunov M.I."/>
        </authorList>
    </citation>
    <scope>NUCLEOTIDE SEQUENCE</scope>
    <source>
        <strain evidence="2">Hsosn_3</strain>
        <tissue evidence="2">Leaf</tissue>
    </source>
</reference>
<dbReference type="Proteomes" id="UP001237642">
    <property type="component" value="Unassembled WGS sequence"/>
</dbReference>
<proteinExistence type="predicted"/>
<keyword evidence="3" id="KW-1185">Reference proteome</keyword>
<accession>A0AAD8HUA1</accession>
<feature type="region of interest" description="Disordered" evidence="1">
    <location>
        <begin position="1"/>
        <end position="56"/>
    </location>
</feature>
<sequence length="183" mass="20647">MPKSANVRRKLDLHNPRDEGEDIDGDENMDENDIEDEDLPPPPPLESSPVKSMTQTQYEMIKLLNIQRNNEKLKELNLPTLAVDLTNQMKKDKGKIKGKRKVQDKDEYVQENEEQSDDGASEILPKKTKNVKNKLLIGPTTRSRANGVTTTEKGSTLDDMNEEATNSVLVEHPAKNQLPCVRS</sequence>
<feature type="compositionally biased region" description="Acidic residues" evidence="1">
    <location>
        <begin position="19"/>
        <end position="39"/>
    </location>
</feature>
<protein>
    <submittedName>
        <fullName evidence="2">Uncharacterized protein</fullName>
    </submittedName>
</protein>
<feature type="compositionally biased region" description="Basic and acidic residues" evidence="1">
    <location>
        <begin position="9"/>
        <end position="18"/>
    </location>
</feature>
<evidence type="ECO:0000313" key="2">
    <source>
        <dbReference type="EMBL" id="KAK1373569.1"/>
    </source>
</evidence>
<evidence type="ECO:0000313" key="3">
    <source>
        <dbReference type="Proteomes" id="UP001237642"/>
    </source>
</evidence>
<feature type="region of interest" description="Disordered" evidence="1">
    <location>
        <begin position="90"/>
        <end position="183"/>
    </location>
</feature>
<dbReference type="EMBL" id="JAUIZM010000007">
    <property type="protein sequence ID" value="KAK1373569.1"/>
    <property type="molecule type" value="Genomic_DNA"/>
</dbReference>
<reference evidence="2" key="1">
    <citation type="submission" date="2023-02" db="EMBL/GenBank/DDBJ databases">
        <title>Genome of toxic invasive species Heracleum sosnowskyi carries increased number of genes despite the absence of recent whole-genome duplications.</title>
        <authorList>
            <person name="Schelkunov M."/>
            <person name="Shtratnikova V."/>
            <person name="Makarenko M."/>
            <person name="Klepikova A."/>
            <person name="Omelchenko D."/>
            <person name="Novikova G."/>
            <person name="Obukhova E."/>
            <person name="Bogdanov V."/>
            <person name="Penin A."/>
            <person name="Logacheva M."/>
        </authorList>
    </citation>
    <scope>NUCLEOTIDE SEQUENCE</scope>
    <source>
        <strain evidence="2">Hsosn_3</strain>
        <tissue evidence="2">Leaf</tissue>
    </source>
</reference>
<feature type="compositionally biased region" description="Polar residues" evidence="1">
    <location>
        <begin position="140"/>
        <end position="154"/>
    </location>
</feature>
<gene>
    <name evidence="2" type="ORF">POM88_029762</name>
</gene>
<dbReference type="AlphaFoldDB" id="A0AAD8HUA1"/>
<organism evidence="2 3">
    <name type="scientific">Heracleum sosnowskyi</name>
    <dbReference type="NCBI Taxonomy" id="360622"/>
    <lineage>
        <taxon>Eukaryota</taxon>
        <taxon>Viridiplantae</taxon>
        <taxon>Streptophyta</taxon>
        <taxon>Embryophyta</taxon>
        <taxon>Tracheophyta</taxon>
        <taxon>Spermatophyta</taxon>
        <taxon>Magnoliopsida</taxon>
        <taxon>eudicotyledons</taxon>
        <taxon>Gunneridae</taxon>
        <taxon>Pentapetalae</taxon>
        <taxon>asterids</taxon>
        <taxon>campanulids</taxon>
        <taxon>Apiales</taxon>
        <taxon>Apiaceae</taxon>
        <taxon>Apioideae</taxon>
        <taxon>apioid superclade</taxon>
        <taxon>Tordylieae</taxon>
        <taxon>Tordyliinae</taxon>
        <taxon>Heracleum</taxon>
    </lineage>
</organism>
<name>A0AAD8HUA1_9APIA</name>